<name>A0A1I8IYW3_9PLAT</name>
<dbReference type="WBParaSite" id="maker-uti_cns_0033367-snap-gene-0.1-mRNA-1">
    <property type="protein sequence ID" value="maker-uti_cns_0033367-snap-gene-0.1-mRNA-1"/>
    <property type="gene ID" value="maker-uti_cns_0033367-snap-gene-0.1"/>
</dbReference>
<accession>A0A1I8IYW3</accession>
<feature type="region of interest" description="Disordered" evidence="1">
    <location>
        <begin position="99"/>
        <end position="118"/>
    </location>
</feature>
<sequence>MKAIWDLGCQKRYSILQGSDKSCRFGCTAVTAGSSGDDRRTVCCLPLAAVTAGSSGDDRRTVCCLPLAAVTAGSLLRVLSSTSVEMRLSNVHYAAADAQDAECNQDPREVKEDDSDDFDMYDYSATLHRN</sequence>
<dbReference type="Proteomes" id="UP000095280">
    <property type="component" value="Unplaced"/>
</dbReference>
<evidence type="ECO:0000256" key="1">
    <source>
        <dbReference type="SAM" id="MobiDB-lite"/>
    </source>
</evidence>
<proteinExistence type="predicted"/>
<keyword evidence="2" id="KW-1185">Reference proteome</keyword>
<dbReference type="AlphaFoldDB" id="A0A1I8IYW3"/>
<reference evidence="3" key="1">
    <citation type="submission" date="2016-11" db="UniProtKB">
        <authorList>
            <consortium name="WormBaseParasite"/>
        </authorList>
    </citation>
    <scope>IDENTIFICATION</scope>
</reference>
<evidence type="ECO:0000313" key="3">
    <source>
        <dbReference type="WBParaSite" id="maker-uti_cns_0033367-snap-gene-0.1-mRNA-1"/>
    </source>
</evidence>
<organism evidence="2 3">
    <name type="scientific">Macrostomum lignano</name>
    <dbReference type="NCBI Taxonomy" id="282301"/>
    <lineage>
        <taxon>Eukaryota</taxon>
        <taxon>Metazoa</taxon>
        <taxon>Spiralia</taxon>
        <taxon>Lophotrochozoa</taxon>
        <taxon>Platyhelminthes</taxon>
        <taxon>Rhabditophora</taxon>
        <taxon>Macrostomorpha</taxon>
        <taxon>Macrostomida</taxon>
        <taxon>Macrostomidae</taxon>
        <taxon>Macrostomum</taxon>
    </lineage>
</organism>
<protein>
    <submittedName>
        <fullName evidence="3">Secreted protein</fullName>
    </submittedName>
</protein>
<evidence type="ECO:0000313" key="2">
    <source>
        <dbReference type="Proteomes" id="UP000095280"/>
    </source>
</evidence>